<reference evidence="1" key="1">
    <citation type="submission" date="2020-05" db="EMBL/GenBank/DDBJ databases">
        <title>Large-scale comparative analyses of tick genomes elucidate their genetic diversity and vector capacities.</title>
        <authorList>
            <person name="Jia N."/>
            <person name="Wang J."/>
            <person name="Shi W."/>
            <person name="Du L."/>
            <person name="Sun Y."/>
            <person name="Zhan W."/>
            <person name="Jiang J."/>
            <person name="Wang Q."/>
            <person name="Zhang B."/>
            <person name="Ji P."/>
            <person name="Sakyi L.B."/>
            <person name="Cui X."/>
            <person name="Yuan T."/>
            <person name="Jiang B."/>
            <person name="Yang W."/>
            <person name="Lam T.T.-Y."/>
            <person name="Chang Q."/>
            <person name="Ding S."/>
            <person name="Wang X."/>
            <person name="Zhu J."/>
            <person name="Ruan X."/>
            <person name="Zhao L."/>
            <person name="Wei J."/>
            <person name="Que T."/>
            <person name="Du C."/>
            <person name="Cheng J."/>
            <person name="Dai P."/>
            <person name="Han X."/>
            <person name="Huang E."/>
            <person name="Gao Y."/>
            <person name="Liu J."/>
            <person name="Shao H."/>
            <person name="Ye R."/>
            <person name="Li L."/>
            <person name="Wei W."/>
            <person name="Wang X."/>
            <person name="Wang C."/>
            <person name="Yang T."/>
            <person name="Huo Q."/>
            <person name="Li W."/>
            <person name="Guo W."/>
            <person name="Chen H."/>
            <person name="Zhou L."/>
            <person name="Ni X."/>
            <person name="Tian J."/>
            <person name="Zhou Y."/>
            <person name="Sheng Y."/>
            <person name="Liu T."/>
            <person name="Pan Y."/>
            <person name="Xia L."/>
            <person name="Li J."/>
            <person name="Zhao F."/>
            <person name="Cao W."/>
        </authorList>
    </citation>
    <scope>NUCLEOTIDE SEQUENCE</scope>
    <source>
        <strain evidence="1">Hyas-2018</strain>
    </source>
</reference>
<comment type="caution">
    <text evidence="1">The sequence shown here is derived from an EMBL/GenBank/DDBJ whole genome shotgun (WGS) entry which is preliminary data.</text>
</comment>
<dbReference type="Proteomes" id="UP000821845">
    <property type="component" value="Chromosome 4"/>
</dbReference>
<evidence type="ECO:0000313" key="1">
    <source>
        <dbReference type="EMBL" id="KAH6934023.1"/>
    </source>
</evidence>
<dbReference type="EMBL" id="CM023484">
    <property type="protein sequence ID" value="KAH6934023.1"/>
    <property type="molecule type" value="Genomic_DNA"/>
</dbReference>
<sequence length="962" mass="105269">MQRKERSFQECLEFLMPVYLLPFIFGDRAGTSIYCTLLTLAGLMGRLLPATVAAMVPIVVLPLGGVSSADKLAAEYLGPHVLEAFLLFAIAILGDETTVFFRLCLYALQRYALRMQPLFLYLQFLVFALSLLLPSNLIVIFSTVFIDRFVTTVHNEIVGNADQRSSVRIQTSSALNYFDEARRPRWIRRSSVPTFNRRARSVSVVSDTTVASEASAASSVIRHYRMYPATPPLEAPDTTPSDWKTRKSVRKTSFGGFDQYEGDQPCHLPVRRIRSFSVERNQPSSILKRSPAPPPPPSSPLVPYDQWAAGITRGIQGRRSTLPMGEFWMQEPAPLATPRSSHDWHEETSTPRTVPTSIAISPSTPTYLTAQCSALTSPENRRRSSALPADSLSAVVSQHPSSSTSGTSASPSPGSAKSAASAAKGSPSPNTHRTRPMRRQQGGTPLPSKARTQAPISPASEAQQSREQLAASLSTPSTENKADSPCPEKAKPRVTTAVEPKAEPKFVESTATTKCVVIPETTAEAILEPGVEQQQQQDTEPKQEVRGVLKKRNTSRRPSIASRSGSVLGRKCLLPRASLENVVPPQTLGSDSKAPVDRVSSFCFTGAEQQTSSMKVRALTNSARPAFIAGAAYTAIFGNLVNLNTVTTRKALLAILGCQDDDCPVNFWSWLSVSLPVALICCVTSWMAIYCNSLVSCDDDIDEQTHDDMSKSARIRHRNLKRHTMWEALVFYWVVGIPVASCAYGIRHPDNYLEGPLLGLTLLGLSVSPAHSLRSCWTHRILCWRELCSRMPWNIVLMLGSVMALTRTIEDFRLIEIGLSQLDDHFWSQRSTKSCQFILVSVAAILSEIVLGDSLTRSMATTVVRVAVVTETPVSFYVVPVSLAAAINVMLPVSLPLLVMREYLHTKCAQMVAYGVFLKCASVVAILLLMNTIGIIVFQGDAPSGRHIGLALNATHIDTDLL</sequence>
<gene>
    <name evidence="1" type="ORF">HPB50_019490</name>
</gene>
<accession>A0ACB7SJV2</accession>
<organism evidence="1 2">
    <name type="scientific">Hyalomma asiaticum</name>
    <name type="common">Tick</name>
    <dbReference type="NCBI Taxonomy" id="266040"/>
    <lineage>
        <taxon>Eukaryota</taxon>
        <taxon>Metazoa</taxon>
        <taxon>Ecdysozoa</taxon>
        <taxon>Arthropoda</taxon>
        <taxon>Chelicerata</taxon>
        <taxon>Arachnida</taxon>
        <taxon>Acari</taxon>
        <taxon>Parasitiformes</taxon>
        <taxon>Ixodida</taxon>
        <taxon>Ixodoidea</taxon>
        <taxon>Ixodidae</taxon>
        <taxon>Hyalomminae</taxon>
        <taxon>Hyalomma</taxon>
    </lineage>
</organism>
<keyword evidence="2" id="KW-1185">Reference proteome</keyword>
<evidence type="ECO:0000313" key="2">
    <source>
        <dbReference type="Proteomes" id="UP000821845"/>
    </source>
</evidence>
<protein>
    <submittedName>
        <fullName evidence="1">Uncharacterized protein</fullName>
    </submittedName>
</protein>
<proteinExistence type="predicted"/>
<name>A0ACB7SJV2_HYAAI</name>